<sequence length="120" mass="14071">MNDAYRLGHHKDCMQLINKTDLFILFGLSYGDTDKTWWNLIGEKLMNFKESILIVFHFDYNFKDTGHKGPDREDLEDSIKELISKKMGINDSDYKLIENRIIVAINTDIFKIPYPKSLLP</sequence>
<dbReference type="AlphaFoldDB" id="A0A645IPZ9"/>
<gene>
    <name evidence="1" type="ORF">SDC9_200820</name>
</gene>
<name>A0A645IPZ9_9ZZZZ</name>
<accession>A0A645IPZ9</accession>
<proteinExistence type="predicted"/>
<dbReference type="EMBL" id="VSSQ01119987">
    <property type="protein sequence ID" value="MPN53156.1"/>
    <property type="molecule type" value="Genomic_DNA"/>
</dbReference>
<evidence type="ECO:0008006" key="2">
    <source>
        <dbReference type="Google" id="ProtNLM"/>
    </source>
</evidence>
<evidence type="ECO:0000313" key="1">
    <source>
        <dbReference type="EMBL" id="MPN53156.1"/>
    </source>
</evidence>
<reference evidence="1" key="1">
    <citation type="submission" date="2019-08" db="EMBL/GenBank/DDBJ databases">
        <authorList>
            <person name="Kucharzyk K."/>
            <person name="Murdoch R.W."/>
            <person name="Higgins S."/>
            <person name="Loffler F."/>
        </authorList>
    </citation>
    <scope>NUCLEOTIDE SEQUENCE</scope>
</reference>
<organism evidence="1">
    <name type="scientific">bioreactor metagenome</name>
    <dbReference type="NCBI Taxonomy" id="1076179"/>
    <lineage>
        <taxon>unclassified sequences</taxon>
        <taxon>metagenomes</taxon>
        <taxon>ecological metagenomes</taxon>
    </lineage>
</organism>
<comment type="caution">
    <text evidence="1">The sequence shown here is derived from an EMBL/GenBank/DDBJ whole genome shotgun (WGS) entry which is preliminary data.</text>
</comment>
<protein>
    <recommendedName>
        <fullName evidence="2">SIR2-like domain-containing protein</fullName>
    </recommendedName>
</protein>